<evidence type="ECO:0000313" key="2">
    <source>
        <dbReference type="Proteomes" id="UP000293852"/>
    </source>
</evidence>
<dbReference type="EMBL" id="SGWX01000001">
    <property type="protein sequence ID" value="RZS62914.1"/>
    <property type="molecule type" value="Genomic_DNA"/>
</dbReference>
<dbReference type="GO" id="GO:0005829">
    <property type="term" value="C:cytosol"/>
    <property type="evidence" value="ECO:0007669"/>
    <property type="project" value="TreeGrafter"/>
</dbReference>
<dbReference type="Proteomes" id="UP000293852">
    <property type="component" value="Unassembled WGS sequence"/>
</dbReference>
<dbReference type="GO" id="GO:0051782">
    <property type="term" value="P:negative regulation of cell division"/>
    <property type="evidence" value="ECO:0007669"/>
    <property type="project" value="TreeGrafter"/>
</dbReference>
<reference evidence="1 2" key="1">
    <citation type="submission" date="2019-02" db="EMBL/GenBank/DDBJ databases">
        <title>Sequencing the genomes of 1000 actinobacteria strains.</title>
        <authorList>
            <person name="Klenk H.-P."/>
        </authorList>
    </citation>
    <scope>NUCLEOTIDE SEQUENCE [LARGE SCALE GENOMIC DNA]</scope>
    <source>
        <strain evidence="1 2">DSM 16932</strain>
    </source>
</reference>
<evidence type="ECO:0000313" key="1">
    <source>
        <dbReference type="EMBL" id="RZS62914.1"/>
    </source>
</evidence>
<proteinExistence type="predicted"/>
<dbReference type="OrthoDB" id="3252838at2"/>
<dbReference type="PANTHER" id="PTHR43384:SF11">
    <property type="entry name" value="SEPTUM SITE DETERMINING PROTEIN"/>
    <property type="match status" value="1"/>
</dbReference>
<dbReference type="InterPro" id="IPR027417">
    <property type="entry name" value="P-loop_NTPase"/>
</dbReference>
<dbReference type="Gene3D" id="3.40.50.300">
    <property type="entry name" value="P-loop containing nucleotide triphosphate hydrolases"/>
    <property type="match status" value="1"/>
</dbReference>
<dbReference type="PANTHER" id="PTHR43384">
    <property type="entry name" value="SEPTUM SITE-DETERMINING PROTEIN MIND HOMOLOG, CHLOROPLASTIC-RELATED"/>
    <property type="match status" value="1"/>
</dbReference>
<dbReference type="AlphaFoldDB" id="A0A4Q7M5J4"/>
<sequence length="254" mass="25313">MGQGTTALVAVVGACGGAGASSVAAALAHGLRRARGRAVLVDLDAGGHGVEVLLGVEDEPGARWPELAGARGDVDGRDLLAALPRWGAVPVLSASRLSPTTPGDDVVLDVCSALLRAGEAVVADLPRPGAWTSAARALLADADDVIVVAPSTLPGAAGAVAVSRALAGLPTDAGMGRTRLVLRGRAPGRVDAADVEAVTGLDVLARVGEDRALAAAVERGQGPRVGRGTRLGRLGAQLADALTSPGADAQRRRR</sequence>
<accession>A0A4Q7M5J4</accession>
<dbReference type="GO" id="GO:0016887">
    <property type="term" value="F:ATP hydrolysis activity"/>
    <property type="evidence" value="ECO:0007669"/>
    <property type="project" value="TreeGrafter"/>
</dbReference>
<keyword evidence="2" id="KW-1185">Reference proteome</keyword>
<dbReference type="GO" id="GO:0009898">
    <property type="term" value="C:cytoplasmic side of plasma membrane"/>
    <property type="evidence" value="ECO:0007669"/>
    <property type="project" value="TreeGrafter"/>
</dbReference>
<gene>
    <name evidence="1" type="ORF">EV386_3270</name>
</gene>
<dbReference type="SUPFAM" id="SSF52540">
    <property type="entry name" value="P-loop containing nucleoside triphosphate hydrolases"/>
    <property type="match status" value="1"/>
</dbReference>
<protein>
    <submittedName>
        <fullName evidence="1">Secretion/DNA translocation related CpaE-like protein</fullName>
    </submittedName>
</protein>
<name>A0A4Q7M5J4_9MICO</name>
<dbReference type="GO" id="GO:0005524">
    <property type="term" value="F:ATP binding"/>
    <property type="evidence" value="ECO:0007669"/>
    <property type="project" value="TreeGrafter"/>
</dbReference>
<dbReference type="RefSeq" id="WP_130416347.1">
    <property type="nucleotide sequence ID" value="NZ_SGWX01000001.1"/>
</dbReference>
<dbReference type="InterPro" id="IPR050625">
    <property type="entry name" value="ParA/MinD_ATPase"/>
</dbReference>
<comment type="caution">
    <text evidence="1">The sequence shown here is derived from an EMBL/GenBank/DDBJ whole genome shotgun (WGS) entry which is preliminary data.</text>
</comment>
<organism evidence="1 2">
    <name type="scientific">Xylanimonas ulmi</name>
    <dbReference type="NCBI Taxonomy" id="228973"/>
    <lineage>
        <taxon>Bacteria</taxon>
        <taxon>Bacillati</taxon>
        <taxon>Actinomycetota</taxon>
        <taxon>Actinomycetes</taxon>
        <taxon>Micrococcales</taxon>
        <taxon>Promicromonosporaceae</taxon>
        <taxon>Xylanimonas</taxon>
    </lineage>
</organism>